<dbReference type="AlphaFoldDB" id="A0A392PN27"/>
<comment type="caution">
    <text evidence="1">The sequence shown here is derived from an EMBL/GenBank/DDBJ whole genome shotgun (WGS) entry which is preliminary data.</text>
</comment>
<evidence type="ECO:0000313" key="2">
    <source>
        <dbReference type="Proteomes" id="UP000265520"/>
    </source>
</evidence>
<sequence>MRAEPLKLPEKEPIQYCSASVEVSD</sequence>
<accession>A0A392PN27</accession>
<keyword evidence="2" id="KW-1185">Reference proteome</keyword>
<protein>
    <submittedName>
        <fullName evidence="1">Uncharacterized protein</fullName>
    </submittedName>
</protein>
<organism evidence="1 2">
    <name type="scientific">Trifolium medium</name>
    <dbReference type="NCBI Taxonomy" id="97028"/>
    <lineage>
        <taxon>Eukaryota</taxon>
        <taxon>Viridiplantae</taxon>
        <taxon>Streptophyta</taxon>
        <taxon>Embryophyta</taxon>
        <taxon>Tracheophyta</taxon>
        <taxon>Spermatophyta</taxon>
        <taxon>Magnoliopsida</taxon>
        <taxon>eudicotyledons</taxon>
        <taxon>Gunneridae</taxon>
        <taxon>Pentapetalae</taxon>
        <taxon>rosids</taxon>
        <taxon>fabids</taxon>
        <taxon>Fabales</taxon>
        <taxon>Fabaceae</taxon>
        <taxon>Papilionoideae</taxon>
        <taxon>50 kb inversion clade</taxon>
        <taxon>NPAAA clade</taxon>
        <taxon>Hologalegina</taxon>
        <taxon>IRL clade</taxon>
        <taxon>Trifolieae</taxon>
        <taxon>Trifolium</taxon>
    </lineage>
</organism>
<evidence type="ECO:0000313" key="1">
    <source>
        <dbReference type="EMBL" id="MCI12305.1"/>
    </source>
</evidence>
<dbReference type="Proteomes" id="UP000265520">
    <property type="component" value="Unassembled WGS sequence"/>
</dbReference>
<proteinExistence type="predicted"/>
<name>A0A392PN27_9FABA</name>
<reference evidence="1 2" key="1">
    <citation type="journal article" date="2018" name="Front. Plant Sci.">
        <title>Red Clover (Trifolium pratense) and Zigzag Clover (T. medium) - A Picture of Genomic Similarities and Differences.</title>
        <authorList>
            <person name="Dluhosova J."/>
            <person name="Istvanek J."/>
            <person name="Nedelnik J."/>
            <person name="Repkova J."/>
        </authorList>
    </citation>
    <scope>NUCLEOTIDE SEQUENCE [LARGE SCALE GENOMIC DNA]</scope>
    <source>
        <strain evidence="2">cv. 10/8</strain>
        <tissue evidence="1">Leaf</tissue>
    </source>
</reference>
<dbReference type="EMBL" id="LXQA010083665">
    <property type="protein sequence ID" value="MCI12305.1"/>
    <property type="molecule type" value="Genomic_DNA"/>
</dbReference>
<feature type="non-terminal residue" evidence="1">
    <location>
        <position position="25"/>
    </location>
</feature>